<feature type="transmembrane region" description="Helical" evidence="2">
    <location>
        <begin position="57"/>
        <end position="78"/>
    </location>
</feature>
<evidence type="ECO:0000313" key="3">
    <source>
        <dbReference type="EMBL" id="ENX02698.1"/>
    </source>
</evidence>
<dbReference type="EMBL" id="APRP01000014">
    <property type="protein sequence ID" value="ENX02698.1"/>
    <property type="molecule type" value="Genomic_DNA"/>
</dbReference>
<evidence type="ECO:0000313" key="4">
    <source>
        <dbReference type="Proteomes" id="UP000013248"/>
    </source>
</evidence>
<dbReference type="AlphaFoldDB" id="N9M2D4"/>
<reference evidence="3 4" key="1">
    <citation type="submission" date="2013-02" db="EMBL/GenBank/DDBJ databases">
        <title>The Genome Sequence of Acinetobacter sp. ANC 3862.</title>
        <authorList>
            <consortium name="The Broad Institute Genome Sequencing Platform"/>
            <consortium name="The Broad Institute Genome Sequencing Center for Infectious Disease"/>
            <person name="Cerqueira G."/>
            <person name="Feldgarden M."/>
            <person name="Courvalin P."/>
            <person name="Perichon B."/>
            <person name="Grillot-Courvalin C."/>
            <person name="Clermont D."/>
            <person name="Rocha E."/>
            <person name="Yoon E.-J."/>
            <person name="Nemec A."/>
            <person name="Walker B."/>
            <person name="Young S.K."/>
            <person name="Zeng Q."/>
            <person name="Gargeya S."/>
            <person name="Fitzgerald M."/>
            <person name="Haas B."/>
            <person name="Abouelleil A."/>
            <person name="Alvarado L."/>
            <person name="Arachchi H.M."/>
            <person name="Berlin A.M."/>
            <person name="Chapman S.B."/>
            <person name="Dewar J."/>
            <person name="Goldberg J."/>
            <person name="Griggs A."/>
            <person name="Gujja S."/>
            <person name="Hansen M."/>
            <person name="Howarth C."/>
            <person name="Imamovic A."/>
            <person name="Larimer J."/>
            <person name="McCowan C."/>
            <person name="Murphy C."/>
            <person name="Neiman D."/>
            <person name="Pearson M."/>
            <person name="Priest M."/>
            <person name="Roberts A."/>
            <person name="Saif S."/>
            <person name="Shea T."/>
            <person name="Sisk P."/>
            <person name="Sykes S."/>
            <person name="Wortman J."/>
            <person name="Nusbaum C."/>
            <person name="Birren B."/>
        </authorList>
    </citation>
    <scope>NUCLEOTIDE SEQUENCE [LARGE SCALE GENOMIC DNA]</scope>
    <source>
        <strain evidence="3 4">ANC 3862</strain>
    </source>
</reference>
<dbReference type="PANTHER" id="PTHR21525">
    <property type="entry name" value="MOTILE SPERM PROTEIN"/>
    <property type="match status" value="1"/>
</dbReference>
<protein>
    <submittedName>
        <fullName evidence="3">Uncharacterized protein</fullName>
    </submittedName>
</protein>
<dbReference type="eggNOG" id="ENOG50302P9">
    <property type="taxonomic scope" value="Bacteria"/>
</dbReference>
<organism evidence="3 4">
    <name type="scientific">Acinetobacter modestus</name>
    <dbReference type="NCBI Taxonomy" id="1776740"/>
    <lineage>
        <taxon>Bacteria</taxon>
        <taxon>Pseudomonadati</taxon>
        <taxon>Pseudomonadota</taxon>
        <taxon>Gammaproteobacteria</taxon>
        <taxon>Moraxellales</taxon>
        <taxon>Moraxellaceae</taxon>
        <taxon>Acinetobacter</taxon>
    </lineage>
</organism>
<sequence>MSNLEKVVKASTDLTSGLVTRTTQKNSDGSTTTTTEVEPSKGGAIAGAMAGMAVGSMIPVVGTAIGGVVGGLIGGIFGPSDKSDKSHQNNNE</sequence>
<dbReference type="PANTHER" id="PTHR21525:SF9">
    <property type="entry name" value="CHANNEL_COLICIN DOMAIN-CONTAINING PROTEIN"/>
    <property type="match status" value="1"/>
</dbReference>
<keyword evidence="2" id="KW-1133">Transmembrane helix</keyword>
<dbReference type="Proteomes" id="UP000013248">
    <property type="component" value="Unassembled WGS sequence"/>
</dbReference>
<evidence type="ECO:0000256" key="1">
    <source>
        <dbReference type="SAM" id="MobiDB-lite"/>
    </source>
</evidence>
<keyword evidence="2" id="KW-0812">Transmembrane</keyword>
<accession>N9M2D4</accession>
<evidence type="ECO:0000256" key="2">
    <source>
        <dbReference type="SAM" id="Phobius"/>
    </source>
</evidence>
<name>N9M2D4_9GAMM</name>
<comment type="caution">
    <text evidence="3">The sequence shown here is derived from an EMBL/GenBank/DDBJ whole genome shotgun (WGS) entry which is preliminary data.</text>
</comment>
<proteinExistence type="predicted"/>
<feature type="compositionally biased region" description="Polar residues" evidence="1">
    <location>
        <begin position="18"/>
        <end position="37"/>
    </location>
</feature>
<dbReference type="STRING" id="1217705.F900_01145"/>
<feature type="region of interest" description="Disordered" evidence="1">
    <location>
        <begin position="18"/>
        <end position="39"/>
    </location>
</feature>
<gene>
    <name evidence="3" type="ORF">F900_01145</name>
</gene>
<keyword evidence="2" id="KW-0472">Membrane</keyword>
<dbReference type="PATRIC" id="fig|1217705.3.peg.1097"/>
<dbReference type="RefSeq" id="WP_005215799.1">
    <property type="nucleotide sequence ID" value="NZ_KB850089.1"/>
</dbReference>
<dbReference type="HOGENOM" id="CLU_2406643_0_0_6"/>